<evidence type="ECO:0000313" key="1">
    <source>
        <dbReference type="EMBL" id="PWE82450.1"/>
    </source>
</evidence>
<protein>
    <submittedName>
        <fullName evidence="1">Uncharacterized protein</fullName>
    </submittedName>
</protein>
<accession>A0A2U2ED68</accession>
<dbReference type="RefSeq" id="WP_109258800.1">
    <property type="nucleotide sequence ID" value="NZ_JRFS01000045.1"/>
</dbReference>
<dbReference type="Proteomes" id="UP000245905">
    <property type="component" value="Unassembled WGS sequence"/>
</dbReference>
<gene>
    <name evidence="1" type="ORF">LD38_15715</name>
</gene>
<dbReference type="AlphaFoldDB" id="A0A2U2ED68"/>
<organism evidence="1 2">
    <name type="scientific">Agathobacter rectalis</name>
    <dbReference type="NCBI Taxonomy" id="39491"/>
    <lineage>
        <taxon>Bacteria</taxon>
        <taxon>Bacillati</taxon>
        <taxon>Bacillota</taxon>
        <taxon>Clostridia</taxon>
        <taxon>Lachnospirales</taxon>
        <taxon>Lachnospiraceae</taxon>
        <taxon>Agathobacter</taxon>
    </lineage>
</organism>
<comment type="caution">
    <text evidence="1">The sequence shown here is derived from an EMBL/GenBank/DDBJ whole genome shotgun (WGS) entry which is preliminary data.</text>
</comment>
<sequence length="203" mass="22982">MVKVLVNGGLFEISKVEEIVEKRVPFNGANVRLVQIARDGNQAVSGLHFYVNTNDFSVFSVHEFTVGNLTTAKVKEIMKQLLADGYYDFSSFTFQPMLMPVEKYKFDEGKSRPYLSEGSLIQFCAPNDVFSCNTNTVVPPVNIAAHPELDDYDDLDDIKDMPDEILRATIYELEDIPMRTLADMNREELEAEYLEAKVGGYDE</sequence>
<proteinExistence type="predicted"/>
<name>A0A2U2ED68_9FIRM</name>
<evidence type="ECO:0000313" key="2">
    <source>
        <dbReference type="Proteomes" id="UP000245905"/>
    </source>
</evidence>
<reference evidence="1 2" key="1">
    <citation type="submission" date="2014-09" db="EMBL/GenBank/DDBJ databases">
        <title>Butyrate-producing bacteria isolated from human gut.</title>
        <authorList>
            <person name="Zhang Q."/>
            <person name="Zhao L."/>
        </authorList>
    </citation>
    <scope>NUCLEOTIDE SEQUENCE [LARGE SCALE GENOMIC DNA]</scope>
    <source>
        <strain evidence="1 2">R22</strain>
    </source>
</reference>
<dbReference type="EMBL" id="JRFS01000045">
    <property type="protein sequence ID" value="PWE82450.1"/>
    <property type="molecule type" value="Genomic_DNA"/>
</dbReference>